<accession>A0A1R4HDP7</accession>
<dbReference type="InterPro" id="IPR050239">
    <property type="entry name" value="Sigma-70_RNA_pol_init_factors"/>
</dbReference>
<dbReference type="AlphaFoldDB" id="A0A1R4HDP7"/>
<evidence type="ECO:0000313" key="7">
    <source>
        <dbReference type="Proteomes" id="UP000195442"/>
    </source>
</evidence>
<dbReference type="Pfam" id="PF04542">
    <property type="entry name" value="Sigma70_r2"/>
    <property type="match status" value="1"/>
</dbReference>
<evidence type="ECO:0000313" key="6">
    <source>
        <dbReference type="EMBL" id="SJM94334.1"/>
    </source>
</evidence>
<dbReference type="GO" id="GO:0016987">
    <property type="term" value="F:sigma factor activity"/>
    <property type="evidence" value="ECO:0007669"/>
    <property type="project" value="UniProtKB-KW"/>
</dbReference>
<dbReference type="InterPro" id="IPR036388">
    <property type="entry name" value="WH-like_DNA-bd_sf"/>
</dbReference>
<evidence type="ECO:0000259" key="5">
    <source>
        <dbReference type="PROSITE" id="PS00716"/>
    </source>
</evidence>
<dbReference type="PANTHER" id="PTHR30603">
    <property type="entry name" value="RNA POLYMERASE SIGMA FACTOR RPO"/>
    <property type="match status" value="1"/>
</dbReference>
<feature type="domain" description="RNA polymerase sigma-70" evidence="5">
    <location>
        <begin position="429"/>
        <end position="455"/>
    </location>
</feature>
<dbReference type="InterPro" id="IPR007630">
    <property type="entry name" value="RNA_pol_sigma70_r4"/>
</dbReference>
<evidence type="ECO:0000256" key="3">
    <source>
        <dbReference type="ARBA" id="ARBA00023125"/>
    </source>
</evidence>
<evidence type="ECO:0000256" key="1">
    <source>
        <dbReference type="ARBA" id="ARBA00023015"/>
    </source>
</evidence>
<proteinExistence type="predicted"/>
<organism evidence="6 7">
    <name type="scientific">Crenothrix polyspora</name>
    <dbReference type="NCBI Taxonomy" id="360316"/>
    <lineage>
        <taxon>Bacteria</taxon>
        <taxon>Pseudomonadati</taxon>
        <taxon>Pseudomonadota</taxon>
        <taxon>Gammaproteobacteria</taxon>
        <taxon>Methylococcales</taxon>
        <taxon>Crenotrichaceae</taxon>
        <taxon>Crenothrix</taxon>
    </lineage>
</organism>
<dbReference type="InterPro" id="IPR013324">
    <property type="entry name" value="RNA_pol_sigma_r3/r4-like"/>
</dbReference>
<sequence length="467" mass="52976">MAYLDRQLSEYKTSAPYINVIDEAKNTKTDHDKPVDEIKNSNHQLAKNLADAKTDLIKSLATFPISALWLINKHEQNIDTIEPHEPENIATDLAVSITQIKKDFLQLHQHAQGNETNHEFYIGCKQRLVVHLQLFPYSFDDLVELSELIVYKFKAGSVFNPFLNRPLGNDTLVVDKRLKAALTPSKAKNLEKFTATYDSQYNESFLLLASNDIYSDVSRVIVAEQRWLKGRQNLVMANNKLVSFIVNQYKGSFLDFNDLVQEGQTGLLKAVDRFDYRLGFQFSTYAGYWIRQAISRSLSRSERSVRIPCEQIANINRVFRAKDQITTRTGKEASIQEIAGHTQLSCDDINTILAIAQSAIPLEGTDDEDNEKAFAPVDFLEQQTFTHAIEDIAGSELEALIADAIKTLNPREAQVVCCHFGVHSSSEMTLQEIGAEFNLTRERIRQIQVIALNKIKLNYGQQLINFL</sequence>
<dbReference type="NCBIfam" id="TIGR02937">
    <property type="entry name" value="sigma70-ECF"/>
    <property type="match status" value="1"/>
</dbReference>
<keyword evidence="2" id="KW-0731">Sigma factor</keyword>
<keyword evidence="7" id="KW-1185">Reference proteome</keyword>
<dbReference type="SUPFAM" id="SSF88659">
    <property type="entry name" value="Sigma3 and sigma4 domains of RNA polymerase sigma factors"/>
    <property type="match status" value="2"/>
</dbReference>
<dbReference type="GO" id="GO:0003677">
    <property type="term" value="F:DNA binding"/>
    <property type="evidence" value="ECO:0007669"/>
    <property type="project" value="UniProtKB-KW"/>
</dbReference>
<dbReference type="Gene3D" id="1.10.601.10">
    <property type="entry name" value="RNA Polymerase Primary Sigma Factor"/>
    <property type="match status" value="1"/>
</dbReference>
<dbReference type="CDD" id="cd06171">
    <property type="entry name" value="Sigma70_r4"/>
    <property type="match status" value="1"/>
</dbReference>
<dbReference type="Pfam" id="PF04545">
    <property type="entry name" value="Sigma70_r4"/>
    <property type="match status" value="1"/>
</dbReference>
<reference evidence="7" key="1">
    <citation type="submission" date="2017-02" db="EMBL/GenBank/DDBJ databases">
        <authorList>
            <person name="Daims H."/>
        </authorList>
    </citation>
    <scope>NUCLEOTIDE SEQUENCE [LARGE SCALE GENOMIC DNA]</scope>
</reference>
<gene>
    <name evidence="6" type="primary">rpoD</name>
    <name evidence="6" type="ORF">CRENPOLYSF2_3910004</name>
</gene>
<protein>
    <submittedName>
        <fullName evidence="6">RNA polymerase sigma factor</fullName>
    </submittedName>
</protein>
<dbReference type="Proteomes" id="UP000195442">
    <property type="component" value="Unassembled WGS sequence"/>
</dbReference>
<name>A0A1R4HDP7_9GAMM</name>
<dbReference type="PANTHER" id="PTHR30603:SF60">
    <property type="entry name" value="RNA POLYMERASE SIGMA FACTOR RPOD"/>
    <property type="match status" value="1"/>
</dbReference>
<dbReference type="GO" id="GO:0006352">
    <property type="term" value="P:DNA-templated transcription initiation"/>
    <property type="evidence" value="ECO:0007669"/>
    <property type="project" value="InterPro"/>
</dbReference>
<dbReference type="InterPro" id="IPR007627">
    <property type="entry name" value="RNA_pol_sigma70_r2"/>
</dbReference>
<dbReference type="OrthoDB" id="743114at2"/>
<dbReference type="EMBL" id="FUKJ01000325">
    <property type="protein sequence ID" value="SJM94334.1"/>
    <property type="molecule type" value="Genomic_DNA"/>
</dbReference>
<dbReference type="InterPro" id="IPR000943">
    <property type="entry name" value="RNA_pol_sigma70"/>
</dbReference>
<dbReference type="RefSeq" id="WP_087147759.1">
    <property type="nucleotide sequence ID" value="NZ_FUKJ01000325.1"/>
</dbReference>
<dbReference type="Pfam" id="PF04539">
    <property type="entry name" value="Sigma70_r3"/>
    <property type="match status" value="1"/>
</dbReference>
<evidence type="ECO:0000256" key="2">
    <source>
        <dbReference type="ARBA" id="ARBA00023082"/>
    </source>
</evidence>
<keyword evidence="4" id="KW-0804">Transcription</keyword>
<dbReference type="InterPro" id="IPR014284">
    <property type="entry name" value="RNA_pol_sigma-70_dom"/>
</dbReference>
<dbReference type="InterPro" id="IPR007624">
    <property type="entry name" value="RNA_pol_sigma70_r3"/>
</dbReference>
<keyword evidence="1" id="KW-0805">Transcription regulation</keyword>
<dbReference type="InterPro" id="IPR013325">
    <property type="entry name" value="RNA_pol_sigma_r2"/>
</dbReference>
<evidence type="ECO:0000256" key="4">
    <source>
        <dbReference type="ARBA" id="ARBA00023163"/>
    </source>
</evidence>
<dbReference type="PROSITE" id="PS00716">
    <property type="entry name" value="SIGMA70_2"/>
    <property type="match status" value="1"/>
</dbReference>
<dbReference type="SUPFAM" id="SSF88946">
    <property type="entry name" value="Sigma2 domain of RNA polymerase sigma factors"/>
    <property type="match status" value="1"/>
</dbReference>
<dbReference type="Gene3D" id="1.10.10.10">
    <property type="entry name" value="Winged helix-like DNA-binding domain superfamily/Winged helix DNA-binding domain"/>
    <property type="match status" value="2"/>
</dbReference>
<dbReference type="PRINTS" id="PR00046">
    <property type="entry name" value="SIGMA70FCT"/>
</dbReference>
<keyword evidence="3" id="KW-0238">DNA-binding</keyword>